<proteinExistence type="predicted"/>
<name>A0A7W9WA78_ARMRO</name>
<dbReference type="RefSeq" id="WP_184203422.1">
    <property type="nucleotide sequence ID" value="NZ_JACHGW010000006.1"/>
</dbReference>
<protein>
    <submittedName>
        <fullName evidence="1">Sarcosine oxidase delta subunit</fullName>
    </submittedName>
</protein>
<evidence type="ECO:0000313" key="1">
    <source>
        <dbReference type="EMBL" id="MBB6053327.1"/>
    </source>
</evidence>
<dbReference type="AlphaFoldDB" id="A0A7W9WA78"/>
<gene>
    <name evidence="1" type="ORF">HNQ39_005161</name>
</gene>
<reference evidence="1 2" key="1">
    <citation type="submission" date="2020-08" db="EMBL/GenBank/DDBJ databases">
        <title>Genomic Encyclopedia of Type Strains, Phase IV (KMG-IV): sequencing the most valuable type-strain genomes for metagenomic binning, comparative biology and taxonomic classification.</title>
        <authorList>
            <person name="Goeker M."/>
        </authorList>
    </citation>
    <scope>NUCLEOTIDE SEQUENCE [LARGE SCALE GENOMIC DNA]</scope>
    <source>
        <strain evidence="1 2">DSM 23562</strain>
    </source>
</reference>
<accession>A0A7W9WA78</accession>
<sequence>MTPCPFCDSLDVRTSATQDLPPRPTISQRRNASWTAYAYCRNCGARGPQVTTIREFSNVAHDLALQAWEGRVRNG</sequence>
<keyword evidence="2" id="KW-1185">Reference proteome</keyword>
<dbReference type="EMBL" id="JACHGW010000006">
    <property type="protein sequence ID" value="MBB6053327.1"/>
    <property type="molecule type" value="Genomic_DNA"/>
</dbReference>
<dbReference type="Proteomes" id="UP000520814">
    <property type="component" value="Unassembled WGS sequence"/>
</dbReference>
<organism evidence="1 2">
    <name type="scientific">Armatimonas rosea</name>
    <dbReference type="NCBI Taxonomy" id="685828"/>
    <lineage>
        <taxon>Bacteria</taxon>
        <taxon>Bacillati</taxon>
        <taxon>Armatimonadota</taxon>
        <taxon>Armatimonadia</taxon>
        <taxon>Armatimonadales</taxon>
        <taxon>Armatimonadaceae</taxon>
        <taxon>Armatimonas</taxon>
    </lineage>
</organism>
<comment type="caution">
    <text evidence="1">The sequence shown here is derived from an EMBL/GenBank/DDBJ whole genome shotgun (WGS) entry which is preliminary data.</text>
</comment>
<evidence type="ECO:0000313" key="2">
    <source>
        <dbReference type="Proteomes" id="UP000520814"/>
    </source>
</evidence>